<reference evidence="3 4" key="1">
    <citation type="journal article" date="2020" name="ISME J.">
        <title>Uncovering the hidden diversity of litter-decomposition mechanisms in mushroom-forming fungi.</title>
        <authorList>
            <person name="Floudas D."/>
            <person name="Bentzer J."/>
            <person name="Ahren D."/>
            <person name="Johansson T."/>
            <person name="Persson P."/>
            <person name="Tunlid A."/>
        </authorList>
    </citation>
    <scope>NUCLEOTIDE SEQUENCE [LARGE SCALE GENOMIC DNA]</scope>
    <source>
        <strain evidence="3 4">CBS 406.79</strain>
    </source>
</reference>
<sequence>MRLTKAQPQSPQVALRASSLPLGLDCPQQLSRRNRSTSIRSGKSSASSSHSLSHPEHKGRRLGTLVAVVLRARHLPDRHVCSKQNVYAQIIFCGETRRTNVAMRGGQTPTWDEELRFGIWAETAEAIHLPPTPTDTGIWVADAKLMKISIWEDNKGHDILVGEGLLDVTRAYSTGEFDEWIPLWTRDGTQRGEVFLELTYFSAGRFHVPSPPPPFGVAGALSYARQSTCPPALNHGPREPAHQLSRTPHPSSRTARHKHTRSLCGPAHSMLAKQRPRSIQMDKLSVTISTNLVLNTHDPTCESPLDSPTPTLAEPLFSFNDHSVRAPSPSPERCDANLSPEPSWADKMTSLIHNVAGILHIHGDYKTELELESDTEASSVDESSLLM</sequence>
<feature type="compositionally biased region" description="Polar residues" evidence="1">
    <location>
        <begin position="244"/>
        <end position="253"/>
    </location>
</feature>
<dbReference type="PANTHER" id="PTHR47052">
    <property type="entry name" value="CONSERVED SERINE PROLINE-RICH PROTEIN (AFU_ORTHOLOGUE AFUA_2G01790)"/>
    <property type="match status" value="1"/>
</dbReference>
<dbReference type="Pfam" id="PF00168">
    <property type="entry name" value="C2"/>
    <property type="match status" value="1"/>
</dbReference>
<dbReference type="EMBL" id="JAACJN010000008">
    <property type="protein sequence ID" value="KAF5391777.1"/>
    <property type="molecule type" value="Genomic_DNA"/>
</dbReference>
<organism evidence="3 4">
    <name type="scientific">Collybiopsis confluens</name>
    <dbReference type="NCBI Taxonomy" id="2823264"/>
    <lineage>
        <taxon>Eukaryota</taxon>
        <taxon>Fungi</taxon>
        <taxon>Dikarya</taxon>
        <taxon>Basidiomycota</taxon>
        <taxon>Agaricomycotina</taxon>
        <taxon>Agaricomycetes</taxon>
        <taxon>Agaricomycetidae</taxon>
        <taxon>Agaricales</taxon>
        <taxon>Marasmiineae</taxon>
        <taxon>Omphalotaceae</taxon>
        <taxon>Collybiopsis</taxon>
    </lineage>
</organism>
<feature type="region of interest" description="Disordered" evidence="1">
    <location>
        <begin position="24"/>
        <end position="59"/>
    </location>
</feature>
<dbReference type="InterPro" id="IPR035892">
    <property type="entry name" value="C2_domain_sf"/>
</dbReference>
<dbReference type="PROSITE" id="PS50004">
    <property type="entry name" value="C2"/>
    <property type="match status" value="1"/>
</dbReference>
<dbReference type="Proteomes" id="UP000518752">
    <property type="component" value="Unassembled WGS sequence"/>
</dbReference>
<evidence type="ECO:0000313" key="4">
    <source>
        <dbReference type="Proteomes" id="UP000518752"/>
    </source>
</evidence>
<evidence type="ECO:0000259" key="2">
    <source>
        <dbReference type="PROSITE" id="PS50004"/>
    </source>
</evidence>
<dbReference type="InterPro" id="IPR052981">
    <property type="entry name" value="Ingression_C2_domain"/>
</dbReference>
<dbReference type="Gene3D" id="2.60.40.150">
    <property type="entry name" value="C2 domain"/>
    <property type="match status" value="1"/>
</dbReference>
<feature type="domain" description="C2" evidence="2">
    <location>
        <begin position="44"/>
        <end position="181"/>
    </location>
</feature>
<dbReference type="OrthoDB" id="270970at2759"/>
<gene>
    <name evidence="3" type="ORF">D9757_001730</name>
</gene>
<proteinExistence type="predicted"/>
<evidence type="ECO:0000256" key="1">
    <source>
        <dbReference type="SAM" id="MobiDB-lite"/>
    </source>
</evidence>
<keyword evidence="4" id="KW-1185">Reference proteome</keyword>
<feature type="region of interest" description="Disordered" evidence="1">
    <location>
        <begin position="228"/>
        <end position="262"/>
    </location>
</feature>
<feature type="compositionally biased region" description="Low complexity" evidence="1">
    <location>
        <begin position="36"/>
        <end position="52"/>
    </location>
</feature>
<protein>
    <recommendedName>
        <fullName evidence="2">C2 domain-containing protein</fullName>
    </recommendedName>
</protein>
<dbReference type="AlphaFoldDB" id="A0A8H5MF84"/>
<evidence type="ECO:0000313" key="3">
    <source>
        <dbReference type="EMBL" id="KAF5391777.1"/>
    </source>
</evidence>
<dbReference type="SUPFAM" id="SSF49562">
    <property type="entry name" value="C2 domain (Calcium/lipid-binding domain, CaLB)"/>
    <property type="match status" value="1"/>
</dbReference>
<name>A0A8H5MF84_9AGAR</name>
<dbReference type="PANTHER" id="PTHR47052:SF3">
    <property type="entry name" value="INGRESSION PROTEIN 1"/>
    <property type="match status" value="1"/>
</dbReference>
<dbReference type="InterPro" id="IPR000008">
    <property type="entry name" value="C2_dom"/>
</dbReference>
<accession>A0A8H5MF84</accession>
<comment type="caution">
    <text evidence="3">The sequence shown here is derived from an EMBL/GenBank/DDBJ whole genome shotgun (WGS) entry which is preliminary data.</text>
</comment>